<feature type="transmembrane region" description="Helical" evidence="1">
    <location>
        <begin position="6"/>
        <end position="21"/>
    </location>
</feature>
<dbReference type="RefSeq" id="WP_182340967.1">
    <property type="nucleotide sequence ID" value="NZ_CP104377.1"/>
</dbReference>
<feature type="transmembrane region" description="Helical" evidence="1">
    <location>
        <begin position="28"/>
        <end position="49"/>
    </location>
</feature>
<evidence type="ECO:0000256" key="1">
    <source>
        <dbReference type="SAM" id="Phobius"/>
    </source>
</evidence>
<keyword evidence="3" id="KW-1185">Reference proteome</keyword>
<proteinExistence type="predicted"/>
<dbReference type="EMBL" id="CP104377">
    <property type="protein sequence ID" value="UXC19158.1"/>
    <property type="molecule type" value="Genomic_DNA"/>
</dbReference>
<gene>
    <name evidence="2" type="ORF">N4T19_03255</name>
</gene>
<sequence>MAALVFWGAIILIVIFVNLTTREQRREMWSTFWVIIVLLGACGFVWQFLRQGTLSS</sequence>
<evidence type="ECO:0000313" key="2">
    <source>
        <dbReference type="EMBL" id="UXC19158.1"/>
    </source>
</evidence>
<reference evidence="2" key="1">
    <citation type="submission" date="2022-09" db="EMBL/GenBank/DDBJ databases">
        <title>Bacterial diversity in gut of crayfish and pufferfish.</title>
        <authorList>
            <person name="Huang Y."/>
        </authorList>
    </citation>
    <scope>NUCLEOTIDE SEQUENCE</scope>
    <source>
        <strain evidence="2">PR12</strain>
    </source>
</reference>
<keyword evidence="1" id="KW-1133">Transmembrane helix</keyword>
<accession>A0ABY6A0E2</accession>
<keyword evidence="1" id="KW-0472">Membrane</keyword>
<dbReference type="Proteomes" id="UP001058290">
    <property type="component" value="Chromosome"/>
</dbReference>
<evidence type="ECO:0008006" key="4">
    <source>
        <dbReference type="Google" id="ProtNLM"/>
    </source>
</evidence>
<evidence type="ECO:0000313" key="3">
    <source>
        <dbReference type="Proteomes" id="UP001058290"/>
    </source>
</evidence>
<organism evidence="2 3">
    <name type="scientific">Comamonas squillarum</name>
    <dbReference type="NCBI Taxonomy" id="2977320"/>
    <lineage>
        <taxon>Bacteria</taxon>
        <taxon>Pseudomonadati</taxon>
        <taxon>Pseudomonadota</taxon>
        <taxon>Betaproteobacteria</taxon>
        <taxon>Burkholderiales</taxon>
        <taxon>Comamonadaceae</taxon>
        <taxon>Comamonas</taxon>
    </lineage>
</organism>
<protein>
    <recommendedName>
        <fullName evidence="4">Cardiolipin synthase N-terminal domain-containing protein</fullName>
    </recommendedName>
</protein>
<name>A0ABY6A0E2_9BURK</name>
<keyword evidence="1" id="KW-0812">Transmembrane</keyword>